<accession>A0A2W5P5W6</accession>
<sequence length="221" mass="22594">MQVTIATDRRPTGCADTILTMVAADGTAAAPHTRAMADAQATLRDIADAVHALCVIHGVFPGIVDHAGAGSTDPLARDWLAHAAAAMAGERALLVRLTAAAGPLPSTPGQAQSQAAILAQRNALEMLARSDRAGCAIGAALAFVLDWAAVRTVLDGCAARLALPPATDFDEAVARARALLAATVAGPAVARAMTFGAQQMLAQHRGLWQLLESRAAARGAR</sequence>
<protein>
    <submittedName>
        <fullName evidence="1">Uncharacterized protein</fullName>
    </submittedName>
</protein>
<dbReference type="InterPro" id="IPR054248">
    <property type="entry name" value="DUF6975"/>
</dbReference>
<proteinExistence type="predicted"/>
<dbReference type="Pfam" id="PF22391">
    <property type="entry name" value="DUF6975"/>
    <property type="match status" value="1"/>
</dbReference>
<comment type="caution">
    <text evidence="1">The sequence shown here is derived from an EMBL/GenBank/DDBJ whole genome shotgun (WGS) entry which is preliminary data.</text>
</comment>
<dbReference type="Proteomes" id="UP000249229">
    <property type="component" value="Unassembled WGS sequence"/>
</dbReference>
<organism evidence="1 2">
    <name type="scientific">Sphingomonas taxi</name>
    <dbReference type="NCBI Taxonomy" id="1549858"/>
    <lineage>
        <taxon>Bacteria</taxon>
        <taxon>Pseudomonadati</taxon>
        <taxon>Pseudomonadota</taxon>
        <taxon>Alphaproteobacteria</taxon>
        <taxon>Sphingomonadales</taxon>
        <taxon>Sphingomonadaceae</taxon>
        <taxon>Sphingomonas</taxon>
    </lineage>
</organism>
<dbReference type="AlphaFoldDB" id="A0A2W5P5W6"/>
<dbReference type="EMBL" id="QFQI01000003">
    <property type="protein sequence ID" value="PZQ61156.1"/>
    <property type="molecule type" value="Genomic_DNA"/>
</dbReference>
<reference evidence="1 2" key="1">
    <citation type="submission" date="2017-08" db="EMBL/GenBank/DDBJ databases">
        <title>Infants hospitalized years apart are colonized by the same room-sourced microbial strains.</title>
        <authorList>
            <person name="Brooks B."/>
            <person name="Olm M.R."/>
            <person name="Firek B.A."/>
            <person name="Baker R."/>
            <person name="Thomas B.C."/>
            <person name="Morowitz M.J."/>
            <person name="Banfield J.F."/>
        </authorList>
    </citation>
    <scope>NUCLEOTIDE SEQUENCE [LARGE SCALE GENOMIC DNA]</scope>
    <source>
        <strain evidence="1">S2_005_001_R1_22</strain>
    </source>
</reference>
<name>A0A2W5P5W6_9SPHN</name>
<evidence type="ECO:0000313" key="1">
    <source>
        <dbReference type="EMBL" id="PZQ61156.1"/>
    </source>
</evidence>
<gene>
    <name evidence="1" type="ORF">DI544_06170</name>
</gene>
<evidence type="ECO:0000313" key="2">
    <source>
        <dbReference type="Proteomes" id="UP000249229"/>
    </source>
</evidence>